<feature type="region of interest" description="Disordered" evidence="1">
    <location>
        <begin position="1"/>
        <end position="26"/>
    </location>
</feature>
<feature type="compositionally biased region" description="Acidic residues" evidence="1">
    <location>
        <begin position="74"/>
        <end position="91"/>
    </location>
</feature>
<evidence type="ECO:0000313" key="3">
    <source>
        <dbReference type="EMBL" id="KAE9598157.1"/>
    </source>
</evidence>
<evidence type="ECO:0000256" key="1">
    <source>
        <dbReference type="SAM" id="MobiDB-lite"/>
    </source>
</evidence>
<feature type="compositionally biased region" description="Basic and acidic residues" evidence="1">
    <location>
        <begin position="12"/>
        <end position="26"/>
    </location>
</feature>
<feature type="region of interest" description="Disordered" evidence="1">
    <location>
        <begin position="65"/>
        <end position="91"/>
    </location>
</feature>
<name>A0A6A4PE34_LUPAL</name>
<dbReference type="AlphaFoldDB" id="A0A6A4PE34"/>
<organism evidence="3 4">
    <name type="scientific">Lupinus albus</name>
    <name type="common">White lupine</name>
    <name type="synonym">Lupinus termis</name>
    <dbReference type="NCBI Taxonomy" id="3870"/>
    <lineage>
        <taxon>Eukaryota</taxon>
        <taxon>Viridiplantae</taxon>
        <taxon>Streptophyta</taxon>
        <taxon>Embryophyta</taxon>
        <taxon>Tracheophyta</taxon>
        <taxon>Spermatophyta</taxon>
        <taxon>Magnoliopsida</taxon>
        <taxon>eudicotyledons</taxon>
        <taxon>Gunneridae</taxon>
        <taxon>Pentapetalae</taxon>
        <taxon>rosids</taxon>
        <taxon>fabids</taxon>
        <taxon>Fabales</taxon>
        <taxon>Fabaceae</taxon>
        <taxon>Papilionoideae</taxon>
        <taxon>50 kb inversion clade</taxon>
        <taxon>genistoids sensu lato</taxon>
        <taxon>core genistoids</taxon>
        <taxon>Genisteae</taxon>
        <taxon>Lupinus</taxon>
    </lineage>
</organism>
<feature type="transmembrane region" description="Helical" evidence="2">
    <location>
        <begin position="178"/>
        <end position="198"/>
    </location>
</feature>
<dbReference type="EMBL" id="WOCE01000015">
    <property type="protein sequence ID" value="KAE9598157.1"/>
    <property type="molecule type" value="Genomic_DNA"/>
</dbReference>
<sequence>MPWKKKKKGYTKQKETKSETPLRDETFSWIQKPTHPFLFALIPPPLIEQMVRGGKVSGKIDYRKRVRSKKGDGSDDSDEDYVVSDDGEGVSDCPEDYGLDECASEESFDCFIEEEEEIRRLGNLIDQRPKTAFMVQGEMQAKPHKREVGVGLYMQKHWNKQKNNKMEMMRLLKMMMRISIMMTMMRISIMMTMMRISIMMTMMRNLH</sequence>
<accession>A0A6A4PE34</accession>
<evidence type="ECO:0000256" key="2">
    <source>
        <dbReference type="SAM" id="Phobius"/>
    </source>
</evidence>
<keyword evidence="4" id="KW-1185">Reference proteome</keyword>
<keyword evidence="2" id="KW-0472">Membrane</keyword>
<evidence type="ECO:0000313" key="4">
    <source>
        <dbReference type="Proteomes" id="UP000447434"/>
    </source>
</evidence>
<keyword evidence="2" id="KW-1133">Transmembrane helix</keyword>
<protein>
    <submittedName>
        <fullName evidence="3">Uncharacterized protein</fullName>
    </submittedName>
</protein>
<dbReference type="Proteomes" id="UP000447434">
    <property type="component" value="Chromosome 15"/>
</dbReference>
<comment type="caution">
    <text evidence="3">The sequence shown here is derived from an EMBL/GenBank/DDBJ whole genome shotgun (WGS) entry which is preliminary data.</text>
</comment>
<reference evidence="4" key="1">
    <citation type="journal article" date="2020" name="Nat. Commun.">
        <title>Genome sequence of the cluster root forming white lupin.</title>
        <authorList>
            <person name="Hufnagel B."/>
            <person name="Marques A."/>
            <person name="Soriano A."/>
            <person name="Marques L."/>
            <person name="Divol F."/>
            <person name="Doumas P."/>
            <person name="Sallet E."/>
            <person name="Mancinotti D."/>
            <person name="Carrere S."/>
            <person name="Marande W."/>
            <person name="Arribat S."/>
            <person name="Keller J."/>
            <person name="Huneau C."/>
            <person name="Blein T."/>
            <person name="Aime D."/>
            <person name="Laguerre M."/>
            <person name="Taylor J."/>
            <person name="Schubert V."/>
            <person name="Nelson M."/>
            <person name="Geu-Flores F."/>
            <person name="Crespi M."/>
            <person name="Gallardo-Guerrero K."/>
            <person name="Delaux P.-M."/>
            <person name="Salse J."/>
            <person name="Berges H."/>
            <person name="Guyot R."/>
            <person name="Gouzy J."/>
            <person name="Peret B."/>
        </authorList>
    </citation>
    <scope>NUCLEOTIDE SEQUENCE [LARGE SCALE GENOMIC DNA]</scope>
    <source>
        <strain evidence="4">cv. Amiga</strain>
    </source>
</reference>
<keyword evidence="2" id="KW-0812">Transmembrane</keyword>
<gene>
    <name evidence="3" type="ORF">Lalb_Chr15g0077561</name>
</gene>
<proteinExistence type="predicted"/>
<feature type="compositionally biased region" description="Basic residues" evidence="1">
    <location>
        <begin position="1"/>
        <end position="11"/>
    </location>
</feature>